<sequence>MILHAALLRTLVRSLAAGPPLCRHGIRTPETVPLSASSKTPISSILCRTTPTTASVNNPYLPPQQQ</sequence>
<name>A0A6A6RE89_9PEZI</name>
<proteinExistence type="predicted"/>
<evidence type="ECO:0000256" key="1">
    <source>
        <dbReference type="SAM" id="SignalP"/>
    </source>
</evidence>
<feature type="signal peptide" evidence="1">
    <location>
        <begin position="1"/>
        <end position="17"/>
    </location>
</feature>
<evidence type="ECO:0000313" key="3">
    <source>
        <dbReference type="Proteomes" id="UP000799750"/>
    </source>
</evidence>
<dbReference type="AlphaFoldDB" id="A0A6A6RE89"/>
<keyword evidence="1" id="KW-0732">Signal</keyword>
<keyword evidence="3" id="KW-1185">Reference proteome</keyword>
<organism evidence="2 3">
    <name type="scientific">Lophium mytilinum</name>
    <dbReference type="NCBI Taxonomy" id="390894"/>
    <lineage>
        <taxon>Eukaryota</taxon>
        <taxon>Fungi</taxon>
        <taxon>Dikarya</taxon>
        <taxon>Ascomycota</taxon>
        <taxon>Pezizomycotina</taxon>
        <taxon>Dothideomycetes</taxon>
        <taxon>Pleosporomycetidae</taxon>
        <taxon>Mytilinidiales</taxon>
        <taxon>Mytilinidiaceae</taxon>
        <taxon>Lophium</taxon>
    </lineage>
</organism>
<evidence type="ECO:0000313" key="2">
    <source>
        <dbReference type="EMBL" id="KAF2503075.1"/>
    </source>
</evidence>
<dbReference type="Proteomes" id="UP000799750">
    <property type="component" value="Unassembled WGS sequence"/>
</dbReference>
<accession>A0A6A6RE89</accession>
<feature type="chain" id="PRO_5025595395" description="Secreted protein" evidence="1">
    <location>
        <begin position="18"/>
        <end position="66"/>
    </location>
</feature>
<evidence type="ECO:0008006" key="4">
    <source>
        <dbReference type="Google" id="ProtNLM"/>
    </source>
</evidence>
<dbReference type="EMBL" id="MU004181">
    <property type="protein sequence ID" value="KAF2503075.1"/>
    <property type="molecule type" value="Genomic_DNA"/>
</dbReference>
<protein>
    <recommendedName>
        <fullName evidence="4">Secreted protein</fullName>
    </recommendedName>
</protein>
<reference evidence="2" key="1">
    <citation type="journal article" date="2020" name="Stud. Mycol.">
        <title>101 Dothideomycetes genomes: a test case for predicting lifestyles and emergence of pathogens.</title>
        <authorList>
            <person name="Haridas S."/>
            <person name="Albert R."/>
            <person name="Binder M."/>
            <person name="Bloem J."/>
            <person name="Labutti K."/>
            <person name="Salamov A."/>
            <person name="Andreopoulos B."/>
            <person name="Baker S."/>
            <person name="Barry K."/>
            <person name="Bills G."/>
            <person name="Bluhm B."/>
            <person name="Cannon C."/>
            <person name="Castanera R."/>
            <person name="Culley D."/>
            <person name="Daum C."/>
            <person name="Ezra D."/>
            <person name="Gonzalez J."/>
            <person name="Henrissat B."/>
            <person name="Kuo A."/>
            <person name="Liang C."/>
            <person name="Lipzen A."/>
            <person name="Lutzoni F."/>
            <person name="Magnuson J."/>
            <person name="Mondo S."/>
            <person name="Nolan M."/>
            <person name="Ohm R."/>
            <person name="Pangilinan J."/>
            <person name="Park H.-J."/>
            <person name="Ramirez L."/>
            <person name="Alfaro M."/>
            <person name="Sun H."/>
            <person name="Tritt A."/>
            <person name="Yoshinaga Y."/>
            <person name="Zwiers L.-H."/>
            <person name="Turgeon B."/>
            <person name="Goodwin S."/>
            <person name="Spatafora J."/>
            <person name="Crous P."/>
            <person name="Grigoriev I."/>
        </authorList>
    </citation>
    <scope>NUCLEOTIDE SEQUENCE</scope>
    <source>
        <strain evidence="2">CBS 269.34</strain>
    </source>
</reference>
<gene>
    <name evidence="2" type="ORF">BU16DRAFT_521699</name>
</gene>